<dbReference type="Gene3D" id="3.30.300.30">
    <property type="match status" value="1"/>
</dbReference>
<dbReference type="GO" id="GO:0016878">
    <property type="term" value="F:acid-thiol ligase activity"/>
    <property type="evidence" value="ECO:0007669"/>
    <property type="project" value="UniProtKB-ARBA"/>
</dbReference>
<dbReference type="AlphaFoldDB" id="A0A6P1T2P2"/>
<dbReference type="CDD" id="cd04433">
    <property type="entry name" value="AFD_class_I"/>
    <property type="match status" value="1"/>
</dbReference>
<dbReference type="PANTHER" id="PTHR43767">
    <property type="entry name" value="LONG-CHAIN-FATTY-ACID--COA LIGASE"/>
    <property type="match status" value="1"/>
</dbReference>
<dbReference type="Pfam" id="PF00501">
    <property type="entry name" value="AMP-binding"/>
    <property type="match status" value="1"/>
</dbReference>
<evidence type="ECO:0000259" key="2">
    <source>
        <dbReference type="Pfam" id="PF13193"/>
    </source>
</evidence>
<dbReference type="PANTHER" id="PTHR43767:SF1">
    <property type="entry name" value="NONRIBOSOMAL PEPTIDE SYNTHASE PES1 (EUROFUNG)-RELATED"/>
    <property type="match status" value="1"/>
</dbReference>
<dbReference type="RefSeq" id="WP_161862615.1">
    <property type="nucleotide sequence ID" value="NZ_CP046620.1"/>
</dbReference>
<dbReference type="Proteomes" id="UP000464495">
    <property type="component" value="Chromosome"/>
</dbReference>
<proteinExistence type="predicted"/>
<dbReference type="InterPro" id="IPR050237">
    <property type="entry name" value="ATP-dep_AMP-bd_enzyme"/>
</dbReference>
<accession>A0A6P1T2P2</accession>
<dbReference type="InterPro" id="IPR025110">
    <property type="entry name" value="AMP-bd_C"/>
</dbReference>
<dbReference type="InterPro" id="IPR042099">
    <property type="entry name" value="ANL_N_sf"/>
</dbReference>
<sequence>MVNLAEEILRNADTRPEHIAMWSGGNSLSYRELREEVFRTRAVLTGLGAGEGSVLGFGMRDTRQVTIAMLAAWHMGATCNLLDFRLKDEDLQAAVKMFKHTLIVTDRPANLPDGIGMIAQDWTARLAASAPTPAPAANPRAPAMAAVTSGTTGTPAGFETTHEALFARSNSWEGSRISEAYEHYLCMSPIAFGATFGWITNVLRAGGTITCFPPVARPSDVFDVVARQGITGTMMVPTVLRDLIAHARQTGRRLRNERGPIWLVTTGAAITEQELRDVHDLLSPRIIQIYAASPVGPICTMFTEEMDERMKTVGTPARGVIVEIVDENGRAQPQGTIGRIRVLTPGRATNMRGRDGNSGGDHFDGDWYYPGDLGVFDGSGYLTLAGRATEVIIRGGVNVYPQEIEATVLTFAGVREAAAVGFPDKRAGEEIAVFAVTEDGITAESLLAQCRTAFPADKRPSRAVIVSSMPLNANGKIVRGRLRRQLMEARADAK</sequence>
<organism evidence="3 4">
    <name type="scientific">Algicella marina</name>
    <dbReference type="NCBI Taxonomy" id="2683284"/>
    <lineage>
        <taxon>Bacteria</taxon>
        <taxon>Pseudomonadati</taxon>
        <taxon>Pseudomonadota</taxon>
        <taxon>Alphaproteobacteria</taxon>
        <taxon>Rhodobacterales</taxon>
        <taxon>Paracoccaceae</taxon>
        <taxon>Algicella</taxon>
    </lineage>
</organism>
<dbReference type="InterPro" id="IPR045851">
    <property type="entry name" value="AMP-bd_C_sf"/>
</dbReference>
<dbReference type="KEGG" id="amaq:GO499_13195"/>
<evidence type="ECO:0000313" key="3">
    <source>
        <dbReference type="EMBL" id="QHQ36060.1"/>
    </source>
</evidence>
<protein>
    <submittedName>
        <fullName evidence="3">AMP-binding protein</fullName>
    </submittedName>
</protein>
<keyword evidence="4" id="KW-1185">Reference proteome</keyword>
<dbReference type="SUPFAM" id="SSF56801">
    <property type="entry name" value="Acetyl-CoA synthetase-like"/>
    <property type="match status" value="1"/>
</dbReference>
<reference evidence="3 4" key="1">
    <citation type="submission" date="2019-12" db="EMBL/GenBank/DDBJ databases">
        <title>Complete genome sequence of Algicella marina strain 9Alg 56(T) isolated from the red alga Tichocarpus crinitus.</title>
        <authorList>
            <person name="Kim S.-G."/>
            <person name="Nedashkovskaya O.I."/>
        </authorList>
    </citation>
    <scope>NUCLEOTIDE SEQUENCE [LARGE SCALE GENOMIC DNA]</scope>
    <source>
        <strain evidence="3 4">9Alg 56</strain>
    </source>
</reference>
<evidence type="ECO:0000259" key="1">
    <source>
        <dbReference type="Pfam" id="PF00501"/>
    </source>
</evidence>
<gene>
    <name evidence="3" type="ORF">GO499_13195</name>
</gene>
<feature type="domain" description="AMP-dependent synthetase/ligase" evidence="1">
    <location>
        <begin position="10"/>
        <end position="346"/>
    </location>
</feature>
<name>A0A6P1T2P2_9RHOB</name>
<dbReference type="EMBL" id="CP046620">
    <property type="protein sequence ID" value="QHQ36060.1"/>
    <property type="molecule type" value="Genomic_DNA"/>
</dbReference>
<evidence type="ECO:0000313" key="4">
    <source>
        <dbReference type="Proteomes" id="UP000464495"/>
    </source>
</evidence>
<feature type="domain" description="AMP-binding enzyme C-terminal" evidence="2">
    <location>
        <begin position="403"/>
        <end position="476"/>
    </location>
</feature>
<dbReference type="Gene3D" id="3.40.50.12780">
    <property type="entry name" value="N-terminal domain of ligase-like"/>
    <property type="match status" value="1"/>
</dbReference>
<dbReference type="InterPro" id="IPR000873">
    <property type="entry name" value="AMP-dep_synth/lig_dom"/>
</dbReference>
<dbReference type="Pfam" id="PF13193">
    <property type="entry name" value="AMP-binding_C"/>
    <property type="match status" value="1"/>
</dbReference>